<protein>
    <submittedName>
        <fullName evidence="7">DNA-binding transcriptional regulator, LysR family</fullName>
    </submittedName>
</protein>
<keyword evidence="5" id="KW-0175">Coiled coil</keyword>
<dbReference type="STRING" id="91360.SAMN05660330_03634"/>
<dbReference type="Pfam" id="PF03466">
    <property type="entry name" value="LysR_substrate"/>
    <property type="match status" value="1"/>
</dbReference>
<evidence type="ECO:0000259" key="6">
    <source>
        <dbReference type="PROSITE" id="PS50931"/>
    </source>
</evidence>
<dbReference type="Proteomes" id="UP000199073">
    <property type="component" value="Unassembled WGS sequence"/>
</dbReference>
<dbReference type="Gene3D" id="1.10.10.10">
    <property type="entry name" value="Winged helix-like DNA-binding domain superfamily/Winged helix DNA-binding domain"/>
    <property type="match status" value="1"/>
</dbReference>
<evidence type="ECO:0000256" key="4">
    <source>
        <dbReference type="ARBA" id="ARBA00023163"/>
    </source>
</evidence>
<dbReference type="PROSITE" id="PS50931">
    <property type="entry name" value="HTH_LYSR"/>
    <property type="match status" value="1"/>
</dbReference>
<dbReference type="PANTHER" id="PTHR30126:SF64">
    <property type="entry name" value="HTH-TYPE TRANSCRIPTIONAL REGULATOR CITR"/>
    <property type="match status" value="1"/>
</dbReference>
<evidence type="ECO:0000256" key="1">
    <source>
        <dbReference type="ARBA" id="ARBA00009437"/>
    </source>
</evidence>
<dbReference type="GO" id="GO:0000976">
    <property type="term" value="F:transcription cis-regulatory region binding"/>
    <property type="evidence" value="ECO:0007669"/>
    <property type="project" value="TreeGrafter"/>
</dbReference>
<evidence type="ECO:0000256" key="5">
    <source>
        <dbReference type="SAM" id="Coils"/>
    </source>
</evidence>
<keyword evidence="4" id="KW-0804">Transcription</keyword>
<keyword evidence="3 7" id="KW-0238">DNA-binding</keyword>
<dbReference type="AlphaFoldDB" id="A0A1H0UNI8"/>
<keyword evidence="8" id="KW-1185">Reference proteome</keyword>
<dbReference type="SUPFAM" id="SSF53850">
    <property type="entry name" value="Periplasmic binding protein-like II"/>
    <property type="match status" value="1"/>
</dbReference>
<keyword evidence="2" id="KW-0805">Transcription regulation</keyword>
<evidence type="ECO:0000313" key="8">
    <source>
        <dbReference type="Proteomes" id="UP000199073"/>
    </source>
</evidence>
<feature type="coiled-coil region" evidence="5">
    <location>
        <begin position="30"/>
        <end position="57"/>
    </location>
</feature>
<feature type="domain" description="HTH lysR-type" evidence="6">
    <location>
        <begin position="1"/>
        <end position="27"/>
    </location>
</feature>
<accession>A0A1H0UNI8</accession>
<gene>
    <name evidence="7" type="ORF">SAMN05660330_03634</name>
</gene>
<dbReference type="Gene3D" id="3.40.190.290">
    <property type="match status" value="1"/>
</dbReference>
<sequence length="264" mass="29084">MSEHIQNLETHLSCRLFDRLGRTILPTGEAELLYSRARKILDDLQQLEEDISTSKKSVAGKLVIGASTIPGTYLLPRIAAKFKQNFSTISFEIRINDSAQIIKAVSNNDIYLAVVGAKTNEKKVNFTRFGHDQLVLAGAAEAGVQPTISMDELCTLPFITREEGSGTRKSIESFLARKQLGLGNLNICATLGSSAAVKEAIKANLGVSVISKRAITDELKSGQLQQIDVEGLEMERFFYIVTPSKRTLPNHYQLFMDTILAQHS</sequence>
<dbReference type="InterPro" id="IPR036388">
    <property type="entry name" value="WH-like_DNA-bd_sf"/>
</dbReference>
<evidence type="ECO:0000256" key="2">
    <source>
        <dbReference type="ARBA" id="ARBA00023015"/>
    </source>
</evidence>
<dbReference type="InterPro" id="IPR005119">
    <property type="entry name" value="LysR_subst-bd"/>
</dbReference>
<dbReference type="EMBL" id="FNJI01000034">
    <property type="protein sequence ID" value="SDP67528.1"/>
    <property type="molecule type" value="Genomic_DNA"/>
</dbReference>
<dbReference type="InterPro" id="IPR036390">
    <property type="entry name" value="WH_DNA-bd_sf"/>
</dbReference>
<evidence type="ECO:0000256" key="3">
    <source>
        <dbReference type="ARBA" id="ARBA00023125"/>
    </source>
</evidence>
<name>A0A1H0UNI8_9BACT</name>
<comment type="similarity">
    <text evidence="1">Belongs to the LysR transcriptional regulatory family.</text>
</comment>
<dbReference type="PANTHER" id="PTHR30126">
    <property type="entry name" value="HTH-TYPE TRANSCRIPTIONAL REGULATOR"/>
    <property type="match status" value="1"/>
</dbReference>
<proteinExistence type="inferred from homology"/>
<dbReference type="InterPro" id="IPR000847">
    <property type="entry name" value="LysR_HTH_N"/>
</dbReference>
<dbReference type="SUPFAM" id="SSF46785">
    <property type="entry name" value="Winged helix' DNA-binding domain"/>
    <property type="match status" value="1"/>
</dbReference>
<reference evidence="7 8" key="1">
    <citation type="submission" date="2016-10" db="EMBL/GenBank/DDBJ databases">
        <authorList>
            <person name="de Groot N.N."/>
        </authorList>
    </citation>
    <scope>NUCLEOTIDE SEQUENCE [LARGE SCALE GENOMIC DNA]</scope>
    <source>
        <strain evidence="7 8">DSM 12130</strain>
    </source>
</reference>
<dbReference type="GO" id="GO:0003700">
    <property type="term" value="F:DNA-binding transcription factor activity"/>
    <property type="evidence" value="ECO:0007669"/>
    <property type="project" value="InterPro"/>
</dbReference>
<evidence type="ECO:0000313" key="7">
    <source>
        <dbReference type="EMBL" id="SDP67528.1"/>
    </source>
</evidence>
<organism evidence="7 8">
    <name type="scientific">Desulforhopalus singaporensis</name>
    <dbReference type="NCBI Taxonomy" id="91360"/>
    <lineage>
        <taxon>Bacteria</taxon>
        <taxon>Pseudomonadati</taxon>
        <taxon>Thermodesulfobacteriota</taxon>
        <taxon>Desulfobulbia</taxon>
        <taxon>Desulfobulbales</taxon>
        <taxon>Desulfocapsaceae</taxon>
        <taxon>Desulforhopalus</taxon>
    </lineage>
</organism>